<dbReference type="PANTHER" id="PTHR43124:SF3">
    <property type="entry name" value="CHLORAMPHENICOL EFFLUX PUMP RV0191"/>
    <property type="match status" value="1"/>
</dbReference>
<feature type="transmembrane region" description="Helical" evidence="6">
    <location>
        <begin position="44"/>
        <end position="67"/>
    </location>
</feature>
<keyword evidence="5 6" id="KW-0472">Membrane</keyword>
<feature type="transmembrane region" description="Helical" evidence="6">
    <location>
        <begin position="132"/>
        <end position="152"/>
    </location>
</feature>
<evidence type="ECO:0000256" key="5">
    <source>
        <dbReference type="ARBA" id="ARBA00023136"/>
    </source>
</evidence>
<keyword evidence="4 6" id="KW-1133">Transmembrane helix</keyword>
<feature type="transmembrane region" description="Helical" evidence="6">
    <location>
        <begin position="164"/>
        <end position="186"/>
    </location>
</feature>
<name>A0ABS1M449_9NOCA</name>
<dbReference type="Gene3D" id="1.20.1250.20">
    <property type="entry name" value="MFS general substrate transporter like domains"/>
    <property type="match status" value="1"/>
</dbReference>
<feature type="transmembrane region" description="Helical" evidence="6">
    <location>
        <begin position="104"/>
        <end position="125"/>
    </location>
</feature>
<proteinExistence type="predicted"/>
<gene>
    <name evidence="8" type="ORF">JK358_13620</name>
</gene>
<evidence type="ECO:0000256" key="3">
    <source>
        <dbReference type="ARBA" id="ARBA00022692"/>
    </source>
</evidence>
<dbReference type="NCBIfam" id="NF033135">
    <property type="entry name" value="cmx_cmrA"/>
    <property type="match status" value="1"/>
</dbReference>
<organism evidence="8 9">
    <name type="scientific">Nocardia acididurans</name>
    <dbReference type="NCBI Taxonomy" id="2802282"/>
    <lineage>
        <taxon>Bacteria</taxon>
        <taxon>Bacillati</taxon>
        <taxon>Actinomycetota</taxon>
        <taxon>Actinomycetes</taxon>
        <taxon>Mycobacteriales</taxon>
        <taxon>Nocardiaceae</taxon>
        <taxon>Nocardia</taxon>
    </lineage>
</organism>
<dbReference type="InterPro" id="IPR036259">
    <property type="entry name" value="MFS_trans_sf"/>
</dbReference>
<dbReference type="PANTHER" id="PTHR43124">
    <property type="entry name" value="PURINE EFFLUX PUMP PBUE"/>
    <property type="match status" value="1"/>
</dbReference>
<dbReference type="RefSeq" id="WP_201947485.1">
    <property type="nucleotide sequence ID" value="NZ_JAERRJ010000005.1"/>
</dbReference>
<evidence type="ECO:0000256" key="4">
    <source>
        <dbReference type="ARBA" id="ARBA00022989"/>
    </source>
</evidence>
<dbReference type="Proteomes" id="UP000602198">
    <property type="component" value="Unassembled WGS sequence"/>
</dbReference>
<dbReference type="Pfam" id="PF07690">
    <property type="entry name" value="MFS_1"/>
    <property type="match status" value="1"/>
</dbReference>
<feature type="transmembrane region" description="Helical" evidence="6">
    <location>
        <begin position="207"/>
        <end position="235"/>
    </location>
</feature>
<feature type="transmembrane region" description="Helical" evidence="6">
    <location>
        <begin position="361"/>
        <end position="382"/>
    </location>
</feature>
<feature type="transmembrane region" description="Helical" evidence="6">
    <location>
        <begin position="241"/>
        <end position="261"/>
    </location>
</feature>
<reference evidence="8 9" key="1">
    <citation type="submission" date="2021-01" db="EMBL/GenBank/DDBJ databases">
        <title>WGS of actinomycetes isolated from Thailand.</title>
        <authorList>
            <person name="Thawai C."/>
        </authorList>
    </citation>
    <scope>NUCLEOTIDE SEQUENCE [LARGE SCALE GENOMIC DNA]</scope>
    <source>
        <strain evidence="8 9">LPG 2</strain>
    </source>
</reference>
<keyword evidence="9" id="KW-1185">Reference proteome</keyword>
<dbReference type="PROSITE" id="PS50850">
    <property type="entry name" value="MFS"/>
    <property type="match status" value="1"/>
</dbReference>
<evidence type="ECO:0000256" key="6">
    <source>
        <dbReference type="SAM" id="Phobius"/>
    </source>
</evidence>
<protein>
    <submittedName>
        <fullName evidence="8">MFS transporter</fullName>
    </submittedName>
</protein>
<dbReference type="EMBL" id="JAERRJ010000005">
    <property type="protein sequence ID" value="MBL1075433.1"/>
    <property type="molecule type" value="Genomic_DNA"/>
</dbReference>
<evidence type="ECO:0000259" key="7">
    <source>
        <dbReference type="PROSITE" id="PS50850"/>
    </source>
</evidence>
<evidence type="ECO:0000313" key="8">
    <source>
        <dbReference type="EMBL" id="MBL1075433.1"/>
    </source>
</evidence>
<feature type="transmembrane region" description="Helical" evidence="6">
    <location>
        <begin position="74"/>
        <end position="92"/>
    </location>
</feature>
<keyword evidence="3 6" id="KW-0812">Transmembrane</keyword>
<evidence type="ECO:0000313" key="9">
    <source>
        <dbReference type="Proteomes" id="UP000602198"/>
    </source>
</evidence>
<comment type="subcellular location">
    <subcellularLocation>
        <location evidence="1">Cell membrane</location>
        <topology evidence="1">Multi-pass membrane protein</topology>
    </subcellularLocation>
</comment>
<feature type="domain" description="Major facilitator superfamily (MFS) profile" evidence="7">
    <location>
        <begin position="8"/>
        <end position="384"/>
    </location>
</feature>
<dbReference type="SUPFAM" id="SSF103473">
    <property type="entry name" value="MFS general substrate transporter"/>
    <property type="match status" value="1"/>
</dbReference>
<keyword evidence="2" id="KW-1003">Cell membrane</keyword>
<sequence length="401" mass="40334">MRQPIPLSVYALAAAIFAQGTSELMLSGLLPDIAADLNVSVSDAGLLASGFAVGMAVGAPLLTVATLRWPRRRAMLIFLAAFAVTHIAGALAPTYGTLMATRVLGAVVYAGFWVVSAVTVIGLVPPDAKGRALSIVAGGLTIATVLGVPAGTAIGNEFGWRTTVWVVVALTVLSAAAILATIPAQRRSQAAPPSLRKELAVIANPRLWLAYVATAMSSGQGVATFTYLGALLVVVAGIPAGWIPVALVISGIGSLAGLIVGGRVADRHPFTTLAVGYTGAAVASLLLLLVAAEPIPVILLAAAQQFFAFLTNPAVNVRVFTLAAASPNLAGAGNITAFNIGIIIGPALAGLLITAHGLASIGWASAALALTGLLATAAAYPLRHKDSEPAPEPPPLAAAVA</sequence>
<dbReference type="InterPro" id="IPR011701">
    <property type="entry name" value="MFS"/>
</dbReference>
<evidence type="ECO:0000256" key="1">
    <source>
        <dbReference type="ARBA" id="ARBA00004651"/>
    </source>
</evidence>
<feature type="transmembrane region" description="Helical" evidence="6">
    <location>
        <begin position="273"/>
        <end position="292"/>
    </location>
</feature>
<dbReference type="CDD" id="cd17324">
    <property type="entry name" value="MFS_NepI_like"/>
    <property type="match status" value="1"/>
</dbReference>
<feature type="transmembrane region" description="Helical" evidence="6">
    <location>
        <begin position="329"/>
        <end position="355"/>
    </location>
</feature>
<dbReference type="InterPro" id="IPR050189">
    <property type="entry name" value="MFS_Efflux_Transporters"/>
</dbReference>
<dbReference type="InterPro" id="IPR020846">
    <property type="entry name" value="MFS_dom"/>
</dbReference>
<evidence type="ECO:0000256" key="2">
    <source>
        <dbReference type="ARBA" id="ARBA00022475"/>
    </source>
</evidence>
<accession>A0ABS1M449</accession>
<comment type="caution">
    <text evidence="8">The sequence shown here is derived from an EMBL/GenBank/DDBJ whole genome shotgun (WGS) entry which is preliminary data.</text>
</comment>